<comment type="subcellular location">
    <subcellularLocation>
        <location evidence="4">Cytoplasm</location>
    </subcellularLocation>
</comment>
<feature type="binding site" evidence="10">
    <location>
        <position position="10"/>
    </location>
    <ligand>
        <name>a divalent metal cation</name>
        <dbReference type="ChEBI" id="CHEBI:60240"/>
    </ligand>
</feature>
<keyword evidence="5" id="KW-0963">Cytoplasm</keyword>
<comment type="caution">
    <text evidence="13">The sequence shown here is derived from an EMBL/GenBank/DDBJ whole genome shotgun (WGS) entry which is preliminary data.</text>
</comment>
<sequence length="216" mass="24451">MAEIKLCGVDEAGRGSVLGPLVISAVLASPPQARSLRSLGVADSKTLTPLRRFELYRKLSEMLVFKTVVLEPWSVDSSLRVNGGEGLNTLEYRWIARLVDALKPDRVFVDSPDRNVAKARRKILSYVKHRAEIRCMVKGDRRNVLVAAASIIAKVERDRHVKRLRELYGDFGSGYPSDPRTRRWLADKLSGNNLPAQVRRGWKTLERLKQSRLDDF</sequence>
<dbReference type="CDD" id="cd07180">
    <property type="entry name" value="RNase_HII_archaea_like"/>
    <property type="match status" value="1"/>
</dbReference>
<dbReference type="InterPro" id="IPR001352">
    <property type="entry name" value="RNase_HII/HIII"/>
</dbReference>
<name>A0A7C5LB14_CALS0</name>
<dbReference type="GO" id="GO:0043137">
    <property type="term" value="P:DNA replication, removal of RNA primer"/>
    <property type="evidence" value="ECO:0007669"/>
    <property type="project" value="TreeGrafter"/>
</dbReference>
<dbReference type="InterPro" id="IPR024567">
    <property type="entry name" value="RNase_HII/HIII_dom"/>
</dbReference>
<dbReference type="InterPro" id="IPR004649">
    <property type="entry name" value="RNase_H2_suA"/>
</dbReference>
<evidence type="ECO:0000256" key="6">
    <source>
        <dbReference type="ARBA" id="ARBA00022722"/>
    </source>
</evidence>
<dbReference type="PANTHER" id="PTHR10954:SF23">
    <property type="entry name" value="RIBONUCLEASE"/>
    <property type="match status" value="1"/>
</dbReference>
<evidence type="ECO:0000256" key="10">
    <source>
        <dbReference type="PROSITE-ProRule" id="PRU01319"/>
    </source>
</evidence>
<dbReference type="Gene3D" id="3.30.420.10">
    <property type="entry name" value="Ribonuclease H-like superfamily/Ribonuclease H"/>
    <property type="match status" value="1"/>
</dbReference>
<comment type="similarity">
    <text evidence="11">Belongs to the RNase HII family.</text>
</comment>
<dbReference type="GO" id="GO:0005737">
    <property type="term" value="C:cytoplasm"/>
    <property type="evidence" value="ECO:0007669"/>
    <property type="project" value="UniProtKB-SubCell"/>
</dbReference>
<comment type="cofactor">
    <cofactor evidence="2">
        <name>Mg(2+)</name>
        <dbReference type="ChEBI" id="CHEBI:18420"/>
    </cofactor>
</comment>
<dbReference type="GO" id="GO:0003723">
    <property type="term" value="F:RNA binding"/>
    <property type="evidence" value="ECO:0007669"/>
    <property type="project" value="UniProtKB-UniRule"/>
</dbReference>
<protein>
    <recommendedName>
        <fullName evidence="11">Ribonuclease</fullName>
        <ecNumber evidence="11">3.1.26.4</ecNumber>
    </recommendedName>
</protein>
<keyword evidence="8 10" id="KW-0255">Endonuclease</keyword>
<feature type="binding site" evidence="10">
    <location>
        <position position="11"/>
    </location>
    <ligand>
        <name>a divalent metal cation</name>
        <dbReference type="ChEBI" id="CHEBI:60240"/>
    </ligand>
</feature>
<comment type="function">
    <text evidence="3 11">Endonuclease that specifically degrades the RNA of RNA-DNA hybrids.</text>
</comment>
<keyword evidence="7 10" id="KW-0479">Metal-binding</keyword>
<dbReference type="PROSITE" id="PS51975">
    <property type="entry name" value="RNASE_H_2"/>
    <property type="match status" value="1"/>
</dbReference>
<evidence type="ECO:0000256" key="2">
    <source>
        <dbReference type="ARBA" id="ARBA00001946"/>
    </source>
</evidence>
<comment type="catalytic activity">
    <reaction evidence="1 10 11">
        <text>Endonucleolytic cleavage to 5'-phosphomonoester.</text>
        <dbReference type="EC" id="3.1.26.4"/>
    </reaction>
</comment>
<dbReference type="SUPFAM" id="SSF53098">
    <property type="entry name" value="Ribonuclease H-like"/>
    <property type="match status" value="1"/>
</dbReference>
<dbReference type="GO" id="GO:0046872">
    <property type="term" value="F:metal ion binding"/>
    <property type="evidence" value="ECO:0007669"/>
    <property type="project" value="UniProtKB-KW"/>
</dbReference>
<evidence type="ECO:0000256" key="9">
    <source>
        <dbReference type="ARBA" id="ARBA00022801"/>
    </source>
</evidence>
<feature type="domain" description="RNase H type-2" evidence="12">
    <location>
        <begin position="4"/>
        <end position="214"/>
    </location>
</feature>
<organism evidence="13">
    <name type="scientific">Caldiarchaeum subterraneum</name>
    <dbReference type="NCBI Taxonomy" id="311458"/>
    <lineage>
        <taxon>Archaea</taxon>
        <taxon>Nitrososphaerota</taxon>
        <taxon>Candidatus Caldarchaeales</taxon>
        <taxon>Candidatus Caldarchaeaceae</taxon>
        <taxon>Candidatus Caldarchaeum</taxon>
    </lineage>
</organism>
<dbReference type="EMBL" id="DRWN01000072">
    <property type="protein sequence ID" value="HHK69238.1"/>
    <property type="molecule type" value="Genomic_DNA"/>
</dbReference>
<evidence type="ECO:0000256" key="4">
    <source>
        <dbReference type="ARBA" id="ARBA00004496"/>
    </source>
</evidence>
<evidence type="ECO:0000259" key="12">
    <source>
        <dbReference type="PROSITE" id="PS51975"/>
    </source>
</evidence>
<dbReference type="Gene3D" id="1.10.10.460">
    <property type="entry name" value="Ribonuclease hii. Domain 2"/>
    <property type="match status" value="1"/>
</dbReference>
<dbReference type="InterPro" id="IPR023160">
    <property type="entry name" value="RNase_HII_hlx-loop-hlx_cap_dom"/>
</dbReference>
<evidence type="ECO:0000256" key="1">
    <source>
        <dbReference type="ARBA" id="ARBA00000077"/>
    </source>
</evidence>
<dbReference type="AlphaFoldDB" id="A0A7C5LB14"/>
<reference evidence="13" key="1">
    <citation type="journal article" date="2020" name="mSystems">
        <title>Genome- and Community-Level Interaction Insights into Carbon Utilization and Element Cycling Functions of Hydrothermarchaeota in Hydrothermal Sediment.</title>
        <authorList>
            <person name="Zhou Z."/>
            <person name="Liu Y."/>
            <person name="Xu W."/>
            <person name="Pan J."/>
            <person name="Luo Z.H."/>
            <person name="Li M."/>
        </authorList>
    </citation>
    <scope>NUCLEOTIDE SEQUENCE [LARGE SCALE GENOMIC DNA]</scope>
    <source>
        <strain evidence="13">SpSt-1056</strain>
    </source>
</reference>
<evidence type="ECO:0000256" key="7">
    <source>
        <dbReference type="ARBA" id="ARBA00022723"/>
    </source>
</evidence>
<keyword evidence="9 10" id="KW-0378">Hydrolase</keyword>
<evidence type="ECO:0000256" key="8">
    <source>
        <dbReference type="ARBA" id="ARBA00022759"/>
    </source>
</evidence>
<dbReference type="PANTHER" id="PTHR10954">
    <property type="entry name" value="RIBONUCLEASE H2 SUBUNIT A"/>
    <property type="match status" value="1"/>
</dbReference>
<dbReference type="EC" id="3.1.26.4" evidence="11"/>
<dbReference type="GO" id="GO:0006298">
    <property type="term" value="P:mismatch repair"/>
    <property type="evidence" value="ECO:0007669"/>
    <property type="project" value="TreeGrafter"/>
</dbReference>
<proteinExistence type="inferred from homology"/>
<dbReference type="InterPro" id="IPR036397">
    <property type="entry name" value="RNaseH_sf"/>
</dbReference>
<gene>
    <name evidence="13" type="ORF">ENM11_08885</name>
</gene>
<comment type="cofactor">
    <cofactor evidence="10">
        <name>Mn(2+)</name>
        <dbReference type="ChEBI" id="CHEBI:29035"/>
    </cofactor>
    <cofactor evidence="10">
        <name>Mg(2+)</name>
        <dbReference type="ChEBI" id="CHEBI:18420"/>
    </cofactor>
    <text evidence="10">Manganese or magnesium. Binds 1 divalent metal ion per monomer in the absence of substrate. May bind a second metal ion after substrate binding.</text>
</comment>
<accession>A0A7C5LB14</accession>
<dbReference type="Pfam" id="PF01351">
    <property type="entry name" value="RNase_HII"/>
    <property type="match status" value="1"/>
</dbReference>
<dbReference type="GO" id="GO:0004523">
    <property type="term" value="F:RNA-DNA hybrid ribonuclease activity"/>
    <property type="evidence" value="ECO:0007669"/>
    <property type="project" value="UniProtKB-UniRule"/>
</dbReference>
<dbReference type="InterPro" id="IPR012337">
    <property type="entry name" value="RNaseH-like_sf"/>
</dbReference>
<evidence type="ECO:0000313" key="13">
    <source>
        <dbReference type="EMBL" id="HHK69238.1"/>
    </source>
</evidence>
<evidence type="ECO:0000256" key="5">
    <source>
        <dbReference type="ARBA" id="ARBA00022490"/>
    </source>
</evidence>
<evidence type="ECO:0000256" key="3">
    <source>
        <dbReference type="ARBA" id="ARBA00004065"/>
    </source>
</evidence>
<feature type="binding site" evidence="10">
    <location>
        <position position="110"/>
    </location>
    <ligand>
        <name>a divalent metal cation</name>
        <dbReference type="ChEBI" id="CHEBI:60240"/>
    </ligand>
</feature>
<keyword evidence="6 10" id="KW-0540">Nuclease</keyword>
<dbReference type="NCBIfam" id="TIGR00729">
    <property type="entry name" value="ribonuclease HII"/>
    <property type="match status" value="1"/>
</dbReference>
<dbReference type="GO" id="GO:0032299">
    <property type="term" value="C:ribonuclease H2 complex"/>
    <property type="evidence" value="ECO:0007669"/>
    <property type="project" value="TreeGrafter"/>
</dbReference>
<evidence type="ECO:0000256" key="11">
    <source>
        <dbReference type="RuleBase" id="RU003515"/>
    </source>
</evidence>